<organism evidence="4 5">
    <name type="scientific">Candidatus Thalassarchaeum betae</name>
    <dbReference type="NCBI Taxonomy" id="2599289"/>
    <lineage>
        <taxon>Archaea</taxon>
        <taxon>Methanobacteriati</taxon>
        <taxon>Thermoplasmatota</taxon>
        <taxon>Candidatus Poseidoniia</taxon>
        <taxon>Candidatus Poseidoniales</taxon>
        <taxon>Candidatus Thalassarchaeaceae</taxon>
        <taxon>Candidatus Thalassarchaeum</taxon>
    </lineage>
</organism>
<dbReference type="Proteomes" id="UP000248161">
    <property type="component" value="Unassembled WGS sequence"/>
</dbReference>
<dbReference type="EMBL" id="PSPG01000006">
    <property type="protein sequence ID" value="PXF21699.1"/>
    <property type="molecule type" value="Genomic_DNA"/>
</dbReference>
<comment type="caution">
    <text evidence="4">The sequence shown here is derived from an EMBL/GenBank/DDBJ whole genome shotgun (WGS) entry which is preliminary data.</text>
</comment>
<keyword evidence="2" id="KW-1133">Transmembrane helix</keyword>
<evidence type="ECO:0000256" key="2">
    <source>
        <dbReference type="SAM" id="Phobius"/>
    </source>
</evidence>
<gene>
    <name evidence="4" type="ORF">CXX69_03590</name>
</gene>
<dbReference type="Pfam" id="PF13828">
    <property type="entry name" value="DUF4190"/>
    <property type="match status" value="1"/>
</dbReference>
<dbReference type="AlphaFoldDB" id="A0A2V3HSD1"/>
<feature type="transmembrane region" description="Helical" evidence="2">
    <location>
        <begin position="106"/>
        <end position="130"/>
    </location>
</feature>
<keyword evidence="2" id="KW-0812">Transmembrane</keyword>
<proteinExistence type="predicted"/>
<feature type="transmembrane region" description="Helical" evidence="2">
    <location>
        <begin position="58"/>
        <end position="85"/>
    </location>
</feature>
<sequence>MEEEPETVVLSGTPSAGSDESAEPNPYAASGQASAYVQPLMKIPQSNDVATISMVMGIVTWVCIVLSGLCFTVCLIPFAMIAGIVTGHMGINKAKEMGGEGRGMAIAGLVMNYLALLIIAGGVLFGAVLLGGAGFTLGG</sequence>
<keyword evidence="2" id="KW-0472">Membrane</keyword>
<name>A0A2V3HSD1_9ARCH</name>
<feature type="region of interest" description="Disordered" evidence="1">
    <location>
        <begin position="1"/>
        <end position="28"/>
    </location>
</feature>
<reference evidence="4 5" key="1">
    <citation type="journal article" date="2015" name="Nat. Commun.">
        <title>Genomic and transcriptomic evidence for scavenging of diverse organic compounds by widespread deep-sea archaea.</title>
        <authorList>
            <person name="Li M."/>
            <person name="Baker B.J."/>
            <person name="Anantharaman K."/>
            <person name="Jain S."/>
            <person name="Breier J.A."/>
            <person name="Dick G.J."/>
        </authorList>
    </citation>
    <scope>NUCLEOTIDE SEQUENCE [LARGE SCALE GENOMIC DNA]</scope>
    <source>
        <strain evidence="4">Cayman_51_deep</strain>
    </source>
</reference>
<accession>A0A2V3HSD1</accession>
<evidence type="ECO:0000313" key="5">
    <source>
        <dbReference type="Proteomes" id="UP000248161"/>
    </source>
</evidence>
<feature type="domain" description="DUF4190" evidence="3">
    <location>
        <begin position="50"/>
        <end position="119"/>
    </location>
</feature>
<evidence type="ECO:0000256" key="1">
    <source>
        <dbReference type="SAM" id="MobiDB-lite"/>
    </source>
</evidence>
<dbReference type="InterPro" id="IPR025241">
    <property type="entry name" value="DUF4190"/>
</dbReference>
<protein>
    <recommendedName>
        <fullName evidence="3">DUF4190 domain-containing protein</fullName>
    </recommendedName>
</protein>
<evidence type="ECO:0000259" key="3">
    <source>
        <dbReference type="Pfam" id="PF13828"/>
    </source>
</evidence>
<evidence type="ECO:0000313" key="4">
    <source>
        <dbReference type="EMBL" id="PXF21699.1"/>
    </source>
</evidence>